<keyword evidence="3" id="KW-1185">Reference proteome</keyword>
<keyword evidence="1" id="KW-0472">Membrane</keyword>
<dbReference type="EMBL" id="FSRL01000001">
    <property type="protein sequence ID" value="SIN82082.1"/>
    <property type="molecule type" value="Genomic_DNA"/>
</dbReference>
<dbReference type="OrthoDB" id="7876971at2"/>
<reference evidence="3" key="1">
    <citation type="submission" date="2016-11" db="EMBL/GenBank/DDBJ databases">
        <authorList>
            <person name="Varghese N."/>
            <person name="Submissions S."/>
        </authorList>
    </citation>
    <scope>NUCLEOTIDE SEQUENCE [LARGE SCALE GENOMIC DNA]</scope>
    <source>
        <strain evidence="3">DSM 29440</strain>
    </source>
</reference>
<dbReference type="Proteomes" id="UP000184932">
    <property type="component" value="Unassembled WGS sequence"/>
</dbReference>
<keyword evidence="1" id="KW-0812">Transmembrane</keyword>
<evidence type="ECO:0000313" key="3">
    <source>
        <dbReference type="Proteomes" id="UP000184932"/>
    </source>
</evidence>
<evidence type="ECO:0000256" key="1">
    <source>
        <dbReference type="SAM" id="Phobius"/>
    </source>
</evidence>
<feature type="transmembrane region" description="Helical" evidence="1">
    <location>
        <begin position="20"/>
        <end position="40"/>
    </location>
</feature>
<dbReference type="RefSeq" id="WP_074254893.1">
    <property type="nucleotide sequence ID" value="NZ_FSRL01000001.1"/>
</dbReference>
<keyword evidence="1" id="KW-1133">Transmembrane helix</keyword>
<sequence length="173" mass="19213">MTDLQPPSPPTRPRRWTRVVLVLSLAANLAVAGLVLGAWITHDDKRGPDGPRGDRDSFVRELGFGPYARAIPREGRDGFRSAIEARRDEMRGNREALRGSFEATLATLRTDPFDRAAISAQMQAQREAISDSQRIGHEILLDRLGAMTTEERKAFADRLERGLGREPGKKKGP</sequence>
<protein>
    <submittedName>
        <fullName evidence="2">Heavy-metal resistance</fullName>
    </submittedName>
</protein>
<organism evidence="2 3">
    <name type="scientific">Vannielia litorea</name>
    <dbReference type="NCBI Taxonomy" id="1217970"/>
    <lineage>
        <taxon>Bacteria</taxon>
        <taxon>Pseudomonadati</taxon>
        <taxon>Pseudomonadota</taxon>
        <taxon>Alphaproteobacteria</taxon>
        <taxon>Rhodobacterales</taxon>
        <taxon>Paracoccaceae</taxon>
        <taxon>Vannielia</taxon>
    </lineage>
</organism>
<proteinExistence type="predicted"/>
<name>A0A1N6EGC3_9RHOB</name>
<accession>A0A1N6EGC3</accession>
<dbReference type="InterPro" id="IPR025961">
    <property type="entry name" value="Metal_resist"/>
</dbReference>
<dbReference type="STRING" id="1217970.SAMN05444002_0747"/>
<gene>
    <name evidence="2" type="ORF">SAMN05444002_0747</name>
</gene>
<dbReference type="AlphaFoldDB" id="A0A1N6EGC3"/>
<evidence type="ECO:0000313" key="2">
    <source>
        <dbReference type="EMBL" id="SIN82082.1"/>
    </source>
</evidence>
<dbReference type="Pfam" id="PF13801">
    <property type="entry name" value="Metal_resist"/>
    <property type="match status" value="1"/>
</dbReference>